<dbReference type="AlphaFoldDB" id="A0A7J8EYT7"/>
<protein>
    <submittedName>
        <fullName evidence="2">Coronin 7</fullName>
    </submittedName>
</protein>
<keyword evidence="3" id="KW-1185">Reference proteome</keyword>
<feature type="compositionally biased region" description="Polar residues" evidence="1">
    <location>
        <begin position="43"/>
        <end position="55"/>
    </location>
</feature>
<dbReference type="Proteomes" id="UP000593571">
    <property type="component" value="Unassembled WGS sequence"/>
</dbReference>
<organism evidence="2 3">
    <name type="scientific">Rousettus aegyptiacus</name>
    <name type="common">Egyptian fruit bat</name>
    <name type="synonym">Pteropus aegyptiacus</name>
    <dbReference type="NCBI Taxonomy" id="9407"/>
    <lineage>
        <taxon>Eukaryota</taxon>
        <taxon>Metazoa</taxon>
        <taxon>Chordata</taxon>
        <taxon>Craniata</taxon>
        <taxon>Vertebrata</taxon>
        <taxon>Euteleostomi</taxon>
        <taxon>Mammalia</taxon>
        <taxon>Eutheria</taxon>
        <taxon>Laurasiatheria</taxon>
        <taxon>Chiroptera</taxon>
        <taxon>Yinpterochiroptera</taxon>
        <taxon>Pteropodoidea</taxon>
        <taxon>Pteropodidae</taxon>
        <taxon>Rousettinae</taxon>
        <taxon>Rousettus</taxon>
    </lineage>
</organism>
<reference evidence="2 3" key="1">
    <citation type="journal article" date="2020" name="Nature">
        <title>Six reference-quality genomes reveal evolution of bat adaptations.</title>
        <authorList>
            <person name="Jebb D."/>
            <person name="Huang Z."/>
            <person name="Pippel M."/>
            <person name="Hughes G.M."/>
            <person name="Lavrichenko K."/>
            <person name="Devanna P."/>
            <person name="Winkler S."/>
            <person name="Jermiin L.S."/>
            <person name="Skirmuntt E.C."/>
            <person name="Katzourakis A."/>
            <person name="Burkitt-Gray L."/>
            <person name="Ray D.A."/>
            <person name="Sullivan K.A.M."/>
            <person name="Roscito J.G."/>
            <person name="Kirilenko B.M."/>
            <person name="Davalos L.M."/>
            <person name="Corthals A.P."/>
            <person name="Power M.L."/>
            <person name="Jones G."/>
            <person name="Ransome R.D."/>
            <person name="Dechmann D.K.N."/>
            <person name="Locatelli A.G."/>
            <person name="Puechmaille S.J."/>
            <person name="Fedrigo O."/>
            <person name="Jarvis E.D."/>
            <person name="Hiller M."/>
            <person name="Vernes S.C."/>
            <person name="Myers E.W."/>
            <person name="Teeling E.C."/>
        </authorList>
    </citation>
    <scope>NUCLEOTIDE SEQUENCE [LARGE SCALE GENOMIC DNA]</scope>
    <source>
        <strain evidence="2">MRouAeg1</strain>
        <tissue evidence="2">Muscle</tissue>
    </source>
</reference>
<dbReference type="EMBL" id="JACASE010000008">
    <property type="protein sequence ID" value="KAF6440222.1"/>
    <property type="molecule type" value="Genomic_DNA"/>
</dbReference>
<proteinExistence type="predicted"/>
<evidence type="ECO:0000256" key="1">
    <source>
        <dbReference type="SAM" id="MobiDB-lite"/>
    </source>
</evidence>
<gene>
    <name evidence="2" type="ORF">HJG63_003228</name>
</gene>
<evidence type="ECO:0000313" key="3">
    <source>
        <dbReference type="Proteomes" id="UP000593571"/>
    </source>
</evidence>
<sequence>MGTWCRVLSGARMEPLWAQHARTSSCGSLTPEQSLRPPRAPSYTETVTSPTSRASASPHLVRVTASVPTGCVWLCPCSAVVVRWLYLSCRSPAACLTQCCPHCRMGQL</sequence>
<evidence type="ECO:0000313" key="2">
    <source>
        <dbReference type="EMBL" id="KAF6440222.1"/>
    </source>
</evidence>
<name>A0A7J8EYT7_ROUAE</name>
<feature type="compositionally biased region" description="Polar residues" evidence="1">
    <location>
        <begin position="24"/>
        <end position="33"/>
    </location>
</feature>
<feature type="region of interest" description="Disordered" evidence="1">
    <location>
        <begin position="24"/>
        <end position="57"/>
    </location>
</feature>
<comment type="caution">
    <text evidence="2">The sequence shown here is derived from an EMBL/GenBank/DDBJ whole genome shotgun (WGS) entry which is preliminary data.</text>
</comment>
<accession>A0A7J8EYT7</accession>